<comment type="caution">
    <text evidence="1">The sequence shown here is derived from an EMBL/GenBank/DDBJ whole genome shotgun (WGS) entry which is preliminary data.</text>
</comment>
<organism evidence="1 2">
    <name type="scientific">Psilocybe cyanescens</name>
    <dbReference type="NCBI Taxonomy" id="93625"/>
    <lineage>
        <taxon>Eukaryota</taxon>
        <taxon>Fungi</taxon>
        <taxon>Dikarya</taxon>
        <taxon>Basidiomycota</taxon>
        <taxon>Agaricomycotina</taxon>
        <taxon>Agaricomycetes</taxon>
        <taxon>Agaricomycetidae</taxon>
        <taxon>Agaricales</taxon>
        <taxon>Agaricineae</taxon>
        <taxon>Strophariaceae</taxon>
        <taxon>Psilocybe</taxon>
    </lineage>
</organism>
<evidence type="ECO:0000313" key="1">
    <source>
        <dbReference type="EMBL" id="PPQ70236.1"/>
    </source>
</evidence>
<dbReference type="InParanoid" id="A0A409VVE5"/>
<accession>A0A409VVE5</accession>
<sequence length="170" mass="18930">MTFFDTIRDQALTAIPPVVTKNLDGRTVIVIVTGAKGNLCAEHTMDELIRFIILLPDDRHHMFGTVKFNGSIDTFLNLRSQQLASYVFAFYYQDQRRICWTLQQNGFLIQPSLQGAYDIVAASTTSEISAQASADNYSKDLVHPVKAYFGDASQITLDSDVNMIAIATKT</sequence>
<reference evidence="1 2" key="1">
    <citation type="journal article" date="2018" name="Evol. Lett.">
        <title>Horizontal gene cluster transfer increased hallucinogenic mushroom diversity.</title>
        <authorList>
            <person name="Reynolds H.T."/>
            <person name="Vijayakumar V."/>
            <person name="Gluck-Thaler E."/>
            <person name="Korotkin H.B."/>
            <person name="Matheny P.B."/>
            <person name="Slot J.C."/>
        </authorList>
    </citation>
    <scope>NUCLEOTIDE SEQUENCE [LARGE SCALE GENOMIC DNA]</scope>
    <source>
        <strain evidence="1 2">2631</strain>
    </source>
</reference>
<dbReference type="AlphaFoldDB" id="A0A409VVE5"/>
<proteinExistence type="predicted"/>
<keyword evidence="2" id="KW-1185">Reference proteome</keyword>
<dbReference type="EMBL" id="NHYD01003910">
    <property type="protein sequence ID" value="PPQ70236.1"/>
    <property type="molecule type" value="Genomic_DNA"/>
</dbReference>
<gene>
    <name evidence="1" type="ORF">CVT25_011296</name>
</gene>
<protein>
    <submittedName>
        <fullName evidence="1">Uncharacterized protein</fullName>
    </submittedName>
</protein>
<evidence type="ECO:0000313" key="2">
    <source>
        <dbReference type="Proteomes" id="UP000283269"/>
    </source>
</evidence>
<name>A0A409VVE5_PSICY</name>
<dbReference type="Proteomes" id="UP000283269">
    <property type="component" value="Unassembled WGS sequence"/>
</dbReference>